<proteinExistence type="predicted"/>
<protein>
    <submittedName>
        <fullName evidence="1">Uncharacterized protein</fullName>
    </submittedName>
</protein>
<dbReference type="EMBL" id="FQWD01000001">
    <property type="protein sequence ID" value="SHF91677.1"/>
    <property type="molecule type" value="Genomic_DNA"/>
</dbReference>
<sequence>MRYTQGFVSFPDYFQRRTRIQNILLLLLAAFWFIASPAYASKPVVYFAGVSFLGDHRFIDTNYPVATALNKATPEQPQAALDKAFFELLSAQSATLPLLLSRNLANYKSGPAIAMTLAIERESISIETFEDYRKVVAEISAQVLFFDFQAMRLIASIPVDIARNDVINLNASLDKARTDNLTALYQPTSNADNSLLSVASGHIRQFGLPKEGVLRFKVHAVNIGEKASPLVPERVQHDALAQVFGQYFTAQLTHLGGLNMIPYTKGYAIGNKMAGRMANGDVYTLTLPEADYVFTVDISNFKHIAQPNKHLFASRVKFTAKEATRSDAMLDDYFHAAVAKLVSDKQTYIDDWAAYEDALETVLSELAQQLSAPEKKWFDNHSQLKRRTYNTFRKWSEHINGL</sequence>
<dbReference type="STRING" id="634436.SAMN05216361_0870"/>
<dbReference type="RefSeq" id="WP_139241488.1">
    <property type="nucleotide sequence ID" value="NZ_FQWD01000001.1"/>
</dbReference>
<keyword evidence="2" id="KW-1185">Reference proteome</keyword>
<reference evidence="2" key="1">
    <citation type="submission" date="2016-11" db="EMBL/GenBank/DDBJ databases">
        <authorList>
            <person name="Varghese N."/>
            <person name="Submissions S."/>
        </authorList>
    </citation>
    <scope>NUCLEOTIDE SEQUENCE [LARGE SCALE GENOMIC DNA]</scope>
    <source>
        <strain evidence="2">CGMCC 1.8995</strain>
    </source>
</reference>
<evidence type="ECO:0000313" key="1">
    <source>
        <dbReference type="EMBL" id="SHF91677.1"/>
    </source>
</evidence>
<dbReference type="AlphaFoldDB" id="A0A1M5FJ95"/>
<name>A0A1M5FJ95_9ALTE</name>
<dbReference type="Proteomes" id="UP000184520">
    <property type="component" value="Unassembled WGS sequence"/>
</dbReference>
<dbReference type="OrthoDB" id="5441924at2"/>
<gene>
    <name evidence="1" type="ORF">SAMN05216361_0870</name>
</gene>
<evidence type="ECO:0000313" key="2">
    <source>
        <dbReference type="Proteomes" id="UP000184520"/>
    </source>
</evidence>
<organism evidence="1 2">
    <name type="scientific">Marisediminitalea aggregata</name>
    <dbReference type="NCBI Taxonomy" id="634436"/>
    <lineage>
        <taxon>Bacteria</taxon>
        <taxon>Pseudomonadati</taxon>
        <taxon>Pseudomonadota</taxon>
        <taxon>Gammaproteobacteria</taxon>
        <taxon>Alteromonadales</taxon>
        <taxon>Alteromonadaceae</taxon>
        <taxon>Marisediminitalea</taxon>
    </lineage>
</organism>
<accession>A0A1M5FJ95</accession>